<evidence type="ECO:0000313" key="1">
    <source>
        <dbReference type="EMBL" id="KAK8220160.1"/>
    </source>
</evidence>
<organism evidence="1 2">
    <name type="scientific">Zalaria obscura</name>
    <dbReference type="NCBI Taxonomy" id="2024903"/>
    <lineage>
        <taxon>Eukaryota</taxon>
        <taxon>Fungi</taxon>
        <taxon>Dikarya</taxon>
        <taxon>Ascomycota</taxon>
        <taxon>Pezizomycotina</taxon>
        <taxon>Dothideomycetes</taxon>
        <taxon>Dothideomycetidae</taxon>
        <taxon>Dothideales</taxon>
        <taxon>Zalariaceae</taxon>
        <taxon>Zalaria</taxon>
    </lineage>
</organism>
<comment type="caution">
    <text evidence="1">The sequence shown here is derived from an EMBL/GenBank/DDBJ whole genome shotgun (WGS) entry which is preliminary data.</text>
</comment>
<protein>
    <submittedName>
        <fullName evidence="1">Uncharacterized protein</fullName>
    </submittedName>
</protein>
<keyword evidence="2" id="KW-1185">Reference proteome</keyword>
<reference evidence="1" key="1">
    <citation type="submission" date="2024-02" db="EMBL/GenBank/DDBJ databases">
        <title>Metagenome Assembled Genome of Zalaria obscura JY119.</title>
        <authorList>
            <person name="Vighnesh L."/>
            <person name="Jagadeeshwari U."/>
            <person name="Venkata Ramana C."/>
            <person name="Sasikala C."/>
        </authorList>
    </citation>
    <scope>NUCLEOTIDE SEQUENCE</scope>
    <source>
        <strain evidence="1">JY119</strain>
    </source>
</reference>
<gene>
    <name evidence="1" type="ORF">M8818_000576</name>
</gene>
<proteinExistence type="predicted"/>
<evidence type="ECO:0000313" key="2">
    <source>
        <dbReference type="Proteomes" id="UP001320706"/>
    </source>
</evidence>
<dbReference type="Proteomes" id="UP001320706">
    <property type="component" value="Unassembled WGS sequence"/>
</dbReference>
<name>A0ACC3SPW1_9PEZI</name>
<accession>A0ACC3SPW1</accession>
<sequence length="162" mass="18371">MPNSTSYHLSGYVRQIPLSECYSCPQQERFDELRRDYPGSKLLIVSNTAGTASVAEAEDLERKTGVKVLPHSTKKPGCHPDIMAYFRNNKDSGVSSPQHVAIVGDRLFTDVMMANMMGSYAIWVRDGVVKDEGMFARFEKHLATFLWKRGYHPPMHRERFSG</sequence>
<dbReference type="EMBL" id="JAMKPW020000002">
    <property type="protein sequence ID" value="KAK8220160.1"/>
    <property type="molecule type" value="Genomic_DNA"/>
</dbReference>